<accession>A0A414AJ58</accession>
<dbReference type="GO" id="GO:0005576">
    <property type="term" value="C:extracellular region"/>
    <property type="evidence" value="ECO:0007669"/>
    <property type="project" value="InterPro"/>
</dbReference>
<name>A0A414AJ58_9FIRM</name>
<dbReference type="Pfam" id="PF03496">
    <property type="entry name" value="ADPrib_exo_Tox"/>
    <property type="match status" value="1"/>
</dbReference>
<evidence type="ECO:0000313" key="5">
    <source>
        <dbReference type="EMBL" id="RHC48756.1"/>
    </source>
</evidence>
<gene>
    <name evidence="5" type="ORF">DW839_28340</name>
</gene>
<protein>
    <recommendedName>
        <fullName evidence="4">Tyr recombinase domain-containing protein</fullName>
    </recommendedName>
</protein>
<keyword evidence="2" id="KW-0238">DNA-binding</keyword>
<dbReference type="InterPro" id="IPR011010">
    <property type="entry name" value="DNA_brk_join_enz"/>
</dbReference>
<dbReference type="GO" id="GO:0015074">
    <property type="term" value="P:DNA integration"/>
    <property type="evidence" value="ECO:0007669"/>
    <property type="project" value="InterPro"/>
</dbReference>
<dbReference type="Proteomes" id="UP000283975">
    <property type="component" value="Unassembled WGS sequence"/>
</dbReference>
<dbReference type="InterPro" id="IPR002104">
    <property type="entry name" value="Integrase_catalytic"/>
</dbReference>
<dbReference type="InterPro" id="IPR050090">
    <property type="entry name" value="Tyrosine_recombinase_XerCD"/>
</dbReference>
<proteinExistence type="inferred from homology"/>
<organism evidence="5 6">
    <name type="scientific">Enterocloster bolteae</name>
    <dbReference type="NCBI Taxonomy" id="208479"/>
    <lineage>
        <taxon>Bacteria</taxon>
        <taxon>Bacillati</taxon>
        <taxon>Bacillota</taxon>
        <taxon>Clostridia</taxon>
        <taxon>Lachnospirales</taxon>
        <taxon>Lachnospiraceae</taxon>
        <taxon>Enterocloster</taxon>
    </lineage>
</organism>
<reference evidence="5 6" key="1">
    <citation type="submission" date="2018-08" db="EMBL/GenBank/DDBJ databases">
        <title>A genome reference for cultivated species of the human gut microbiota.</title>
        <authorList>
            <person name="Zou Y."/>
            <person name="Xue W."/>
            <person name="Luo G."/>
        </authorList>
    </citation>
    <scope>NUCLEOTIDE SEQUENCE [LARGE SCALE GENOMIC DNA]</scope>
    <source>
        <strain evidence="5 6">AM35-14</strain>
    </source>
</reference>
<dbReference type="EMBL" id="QSHZ01000046">
    <property type="protein sequence ID" value="RHC48756.1"/>
    <property type="molecule type" value="Genomic_DNA"/>
</dbReference>
<evidence type="ECO:0000313" key="6">
    <source>
        <dbReference type="Proteomes" id="UP000283975"/>
    </source>
</evidence>
<dbReference type="PROSITE" id="PS51898">
    <property type="entry name" value="TYR_RECOMBINASE"/>
    <property type="match status" value="1"/>
</dbReference>
<dbReference type="InterPro" id="IPR003540">
    <property type="entry name" value="ADP-ribosyltransferase"/>
</dbReference>
<dbReference type="InterPro" id="IPR013762">
    <property type="entry name" value="Integrase-like_cat_sf"/>
</dbReference>
<dbReference type="Gene3D" id="3.90.176.10">
    <property type="entry name" value="Toxin ADP-ribosyltransferase, Chain A, domain 1"/>
    <property type="match status" value="1"/>
</dbReference>
<dbReference type="SUPFAM" id="SSF56349">
    <property type="entry name" value="DNA breaking-rejoining enzymes"/>
    <property type="match status" value="1"/>
</dbReference>
<dbReference type="AlphaFoldDB" id="A0A414AJ58"/>
<comment type="caution">
    <text evidence="5">The sequence shown here is derived from an EMBL/GenBank/DDBJ whole genome shotgun (WGS) entry which is preliminary data.</text>
</comment>
<dbReference type="GO" id="GO:0006310">
    <property type="term" value="P:DNA recombination"/>
    <property type="evidence" value="ECO:0007669"/>
    <property type="project" value="UniProtKB-KW"/>
</dbReference>
<evidence type="ECO:0000256" key="2">
    <source>
        <dbReference type="ARBA" id="ARBA00023125"/>
    </source>
</evidence>
<dbReference type="SUPFAM" id="SSF56399">
    <property type="entry name" value="ADP-ribosylation"/>
    <property type="match status" value="1"/>
</dbReference>
<dbReference type="PANTHER" id="PTHR30349:SF41">
    <property type="entry name" value="INTEGRASE_RECOMBINASE PROTEIN MJ0367-RELATED"/>
    <property type="match status" value="1"/>
</dbReference>
<evidence type="ECO:0000256" key="3">
    <source>
        <dbReference type="ARBA" id="ARBA00023172"/>
    </source>
</evidence>
<feature type="domain" description="Tyr recombinase" evidence="4">
    <location>
        <begin position="98"/>
        <end position="270"/>
    </location>
</feature>
<sequence length="486" mass="56471">MKYDILLGFKRYLQDNLNPNTAKTYYSAVKKVFNNCNISSMGDVPESYILDQLEHFRTKNEVSAAKNGLKHLAKYDSSLKLPDDAAFKTIKKRNYVKSKGKIVNFDTMMKKTNACRDPRMRYAYRLAAVSGLRVSELAALDPGDIIFQSDGRLKIHVRHGKGGKEGWVTCLKDDYLYEHLKHHIETLQPNERLFYDESYMRKYAWEHGMEMHDFRRAFAVLQKRELLQDGCKAKDADKIVQAQLRHSRFSNTKRYLYGRKIMAKKKGPKEKTQIEDVEPITDINLEDYSIQEFYDLASGLDSRDLTDQEKKSLYNYMGSEYRDINKVLNNKDFNVPDYILQDIDTITECLERKEIPREEIVYRGMDNLGVLFGDDGKKLSSEELNQKYSGTLFISDGFSSTSMDKQIATAYAGFEEGILMRIKIPKRMRGMYLGAVNRYREMELLLQRSSIFKLDAIEKKGDITYVDASLIYQVKKKGKMYGKKHK</sequence>
<evidence type="ECO:0000259" key="4">
    <source>
        <dbReference type="PROSITE" id="PS51898"/>
    </source>
</evidence>
<comment type="similarity">
    <text evidence="1">Belongs to the 'phage' integrase family.</text>
</comment>
<dbReference type="Gene3D" id="1.10.443.10">
    <property type="entry name" value="Intergrase catalytic core"/>
    <property type="match status" value="1"/>
</dbReference>
<evidence type="ECO:0000256" key="1">
    <source>
        <dbReference type="ARBA" id="ARBA00008857"/>
    </source>
</evidence>
<dbReference type="GO" id="GO:0003677">
    <property type="term" value="F:DNA binding"/>
    <property type="evidence" value="ECO:0007669"/>
    <property type="project" value="UniProtKB-KW"/>
</dbReference>
<dbReference type="PROSITE" id="PS51996">
    <property type="entry name" value="TR_MART"/>
    <property type="match status" value="1"/>
</dbReference>
<keyword evidence="3" id="KW-0233">DNA recombination</keyword>
<dbReference type="PANTHER" id="PTHR30349">
    <property type="entry name" value="PHAGE INTEGRASE-RELATED"/>
    <property type="match status" value="1"/>
</dbReference>
<dbReference type="Pfam" id="PF00589">
    <property type="entry name" value="Phage_integrase"/>
    <property type="match status" value="1"/>
</dbReference>
<dbReference type="CDD" id="cd00397">
    <property type="entry name" value="DNA_BRE_C"/>
    <property type="match status" value="1"/>
</dbReference>